<dbReference type="Gene3D" id="3.30.160.60">
    <property type="entry name" value="Classic Zinc Finger"/>
    <property type="match status" value="1"/>
</dbReference>
<name>A0A6C0F8Y0_9ZZZZ</name>
<evidence type="ECO:0000313" key="1">
    <source>
        <dbReference type="EMBL" id="QHT37301.1"/>
    </source>
</evidence>
<organism evidence="1">
    <name type="scientific">viral metagenome</name>
    <dbReference type="NCBI Taxonomy" id="1070528"/>
    <lineage>
        <taxon>unclassified sequences</taxon>
        <taxon>metagenomes</taxon>
        <taxon>organismal metagenomes</taxon>
    </lineage>
</organism>
<dbReference type="EMBL" id="MN738792">
    <property type="protein sequence ID" value="QHT37301.1"/>
    <property type="molecule type" value="Genomic_DNA"/>
</dbReference>
<accession>A0A6C0F8Y0</accession>
<proteinExistence type="predicted"/>
<protein>
    <submittedName>
        <fullName evidence="1">Uncharacterized protein</fullName>
    </submittedName>
</protein>
<reference evidence="1" key="1">
    <citation type="journal article" date="2020" name="Nature">
        <title>Giant virus diversity and host interactions through global metagenomics.</title>
        <authorList>
            <person name="Schulz F."/>
            <person name="Roux S."/>
            <person name="Paez-Espino D."/>
            <person name="Jungbluth S."/>
            <person name="Walsh D.A."/>
            <person name="Denef V.J."/>
            <person name="McMahon K.D."/>
            <person name="Konstantinidis K.T."/>
            <person name="Eloe-Fadrosh E.A."/>
            <person name="Kyrpides N.C."/>
            <person name="Woyke T."/>
        </authorList>
    </citation>
    <scope>NUCLEOTIDE SEQUENCE</scope>
    <source>
        <strain evidence="1">GVMAG-S-ERX555967-131</strain>
    </source>
</reference>
<sequence>MHCCKNCCKEFKTNWQLQRHLSKKIACKEVPPITTQVPPITTEVPPITTQDPPITTQDPPITTQSLTCEFCLVEFSRTDSLKRHKEVCPWKNDEVRNLESKLGIKISIDTSSTICRFCNIKCSRKDSLHRHHQICKMKENYKEHLKQLVQAQRTSTINNTTNNNINNDNSITNTTINNNTINLTVNSIGCENLSYMNSEMIQKLRLNALSDSEFMANSVASIHADENHPENHNIIYNNLRSNVALVKLEDTFEYRNVDEVITKIMNNWLNNLIFTERYDDLPNHLKQKYEEIGEDDKLANSMIKTRIYNNSKKMKQKSLQ</sequence>
<dbReference type="AlphaFoldDB" id="A0A6C0F8Y0"/>